<protein>
    <submittedName>
        <fullName evidence="2">LuxR family transcriptional regulator</fullName>
    </submittedName>
</protein>
<dbReference type="Proteomes" id="UP000002484">
    <property type="component" value="Chromosome"/>
</dbReference>
<reference evidence="2 3" key="1">
    <citation type="submission" date="2010-10" db="EMBL/GenBank/DDBJ databases">
        <title>Complete sequence of Frankia sp. EuI1c.</title>
        <authorList>
            <consortium name="US DOE Joint Genome Institute"/>
            <person name="Lucas S."/>
            <person name="Copeland A."/>
            <person name="Lapidus A."/>
            <person name="Cheng J.-F."/>
            <person name="Bruce D."/>
            <person name="Goodwin L."/>
            <person name="Pitluck S."/>
            <person name="Chertkov O."/>
            <person name="Detter J.C."/>
            <person name="Han C."/>
            <person name="Tapia R."/>
            <person name="Land M."/>
            <person name="Hauser L."/>
            <person name="Jeffries C."/>
            <person name="Kyrpides N."/>
            <person name="Ivanova N."/>
            <person name="Mikhailova N."/>
            <person name="Beauchemin N."/>
            <person name="Sen A."/>
            <person name="Sur S.A."/>
            <person name="Gtari M."/>
            <person name="Wall L."/>
            <person name="Tisa L."/>
            <person name="Woyke T."/>
        </authorList>
    </citation>
    <scope>NUCLEOTIDE SEQUENCE [LARGE SCALE GENOMIC DNA]</scope>
    <source>
        <strain evidence="3">DSM 45817 / CECT 9037 / EuI1c</strain>
    </source>
</reference>
<sequence>MSAPPNDVRHGQHSRDSALPAPERGPRTALDPRRPAPGRQDAALAVEWAAALAGHARRDGAADATSTHGAGSQLDGAVTLLDRHEVPGYVADLIEHAHSEVLFLLAGPAQPEDQDDRLIEATLRAATRGVRFTSTWSPDLLATYAARVGEQLRAVGRIRQSADLPTRMIVVDGHTAVLPLDAGDLAQGALAVRTPALRHLVTGLIEEVYDDATPPVHGARPSRQAH</sequence>
<dbReference type="HOGENOM" id="CLU_1223260_0_0_11"/>
<evidence type="ECO:0000313" key="3">
    <source>
        <dbReference type="Proteomes" id="UP000002484"/>
    </source>
</evidence>
<dbReference type="AlphaFoldDB" id="E3IUK7"/>
<dbReference type="InParanoid" id="E3IUK7"/>
<keyword evidence="3" id="KW-1185">Reference proteome</keyword>
<organism evidence="2 3">
    <name type="scientific">Pseudofrankia inefficax (strain DSM 45817 / CECT 9037 / DDB 130130 / EuI1c)</name>
    <name type="common">Frankia inefficax</name>
    <dbReference type="NCBI Taxonomy" id="298654"/>
    <lineage>
        <taxon>Bacteria</taxon>
        <taxon>Bacillati</taxon>
        <taxon>Actinomycetota</taxon>
        <taxon>Actinomycetes</taxon>
        <taxon>Frankiales</taxon>
        <taxon>Frankiaceae</taxon>
        <taxon>Pseudofrankia</taxon>
    </lineage>
</organism>
<dbReference type="EMBL" id="CP002299">
    <property type="protein sequence ID" value="ADP83692.1"/>
    <property type="molecule type" value="Genomic_DNA"/>
</dbReference>
<dbReference type="KEGG" id="fri:FraEuI1c_5708"/>
<accession>E3IUK7</accession>
<feature type="compositionally biased region" description="Basic and acidic residues" evidence="1">
    <location>
        <begin position="7"/>
        <end position="16"/>
    </location>
</feature>
<proteinExistence type="predicted"/>
<dbReference type="STRING" id="298654.FraEuI1c_5708"/>
<name>E3IUK7_PSEI1</name>
<evidence type="ECO:0000256" key="1">
    <source>
        <dbReference type="SAM" id="MobiDB-lite"/>
    </source>
</evidence>
<gene>
    <name evidence="2" type="ordered locus">FraEuI1c_5708</name>
</gene>
<feature type="compositionally biased region" description="Basic and acidic residues" evidence="1">
    <location>
        <begin position="24"/>
        <end position="34"/>
    </location>
</feature>
<feature type="region of interest" description="Disordered" evidence="1">
    <location>
        <begin position="1"/>
        <end position="41"/>
    </location>
</feature>
<evidence type="ECO:0000313" key="2">
    <source>
        <dbReference type="EMBL" id="ADP83692.1"/>
    </source>
</evidence>